<sequence length="631" mass="65098">MKVPQMIAAELRRLTASRMATIALLALMCVPVIYGALYLWANQNPYAKLDQIPAAIVVNDNGATADGKTVNYGDKVAQRLVDDGTFDWHIVSASKAAHGLNTQGYDFAITLPADFSQQLSSASTTSPERAVVRLTTNDTNSYLASTIGQQAAETIKASIVQEVNREAASRFLLALSDIRSSLSDAADAAGQLADGAQTAHTGAASLADGTAQLASRSASLRDGLNTLKSKTASLPSQASQLADGAQQVADGDATLAGYADEAGSLSQQAVDALPSVRAQIVDELNKQGVDQATQEQILAQLDSLGSKVTAGNSKVQSAVGQVDQLASGSQRVAAGAAQLAASAPALTKGIDDAAGGAAQLATGSAAAASGAATLRDGLSTLADGTKQLKSGLDDGVTQIPKTTAAEREAQADTIADPVKLSTSKEASAGTYGAGLAPFFMALSAWIGIYALFLIVKPVSRRAITALRTPLRISLAGWLTPALLGVIQMIGLYAIVAGALHFNVSNPWATFGIMALASVTFASIILALNVWLGSVGQFLGLVLMVLQLVTAGGTFPWQTLPGPLAWLHHGLPMSYAVDGIRQTMYGGNASLAGGDALFLVLWLAIALVITAVGVIRMTHRRTLRDLQPSLIG</sequence>
<comment type="subcellular location">
    <subcellularLocation>
        <location evidence="1">Membrane</location>
        <topology evidence="1">Multi-pass membrane protein</topology>
    </subcellularLocation>
</comment>
<feature type="transmembrane region" description="Helical" evidence="5">
    <location>
        <begin position="537"/>
        <end position="556"/>
    </location>
</feature>
<dbReference type="Pfam" id="PF12698">
    <property type="entry name" value="ABC2_membrane_3"/>
    <property type="match status" value="2"/>
</dbReference>
<dbReference type="OrthoDB" id="9811483at2"/>
<evidence type="ECO:0000256" key="3">
    <source>
        <dbReference type="ARBA" id="ARBA00022989"/>
    </source>
</evidence>
<dbReference type="Proteomes" id="UP000320216">
    <property type="component" value="Chromosome"/>
</dbReference>
<reference evidence="7 8" key="1">
    <citation type="submission" date="2019-07" db="EMBL/GenBank/DDBJ databases">
        <title>Full genome sequence of Humibacter sp. WJ7-1.</title>
        <authorList>
            <person name="Im W.-T."/>
        </authorList>
    </citation>
    <scope>NUCLEOTIDE SEQUENCE [LARGE SCALE GENOMIC DNA]</scope>
    <source>
        <strain evidence="7 8">WJ7-1</strain>
    </source>
</reference>
<feature type="transmembrane region" description="Helical" evidence="5">
    <location>
        <begin position="595"/>
        <end position="614"/>
    </location>
</feature>
<keyword evidence="8" id="KW-1185">Reference proteome</keyword>
<keyword evidence="3 5" id="KW-1133">Transmembrane helix</keyword>
<keyword evidence="2 5" id="KW-0812">Transmembrane</keyword>
<evidence type="ECO:0000256" key="1">
    <source>
        <dbReference type="ARBA" id="ARBA00004141"/>
    </source>
</evidence>
<gene>
    <name evidence="7" type="ORF">FPZ11_11295</name>
</gene>
<dbReference type="PANTHER" id="PTHR43077">
    <property type="entry name" value="TRANSPORT PERMEASE YVFS-RELATED"/>
    <property type="match status" value="1"/>
</dbReference>
<dbReference type="InterPro" id="IPR023908">
    <property type="entry name" value="xxxLxxG_rpt"/>
</dbReference>
<name>A0A5B8M4M3_9MICO</name>
<dbReference type="AlphaFoldDB" id="A0A5B8M4M3"/>
<evidence type="ECO:0000256" key="4">
    <source>
        <dbReference type="ARBA" id="ARBA00023136"/>
    </source>
</evidence>
<evidence type="ECO:0000313" key="7">
    <source>
        <dbReference type="EMBL" id="QDZ15266.1"/>
    </source>
</evidence>
<dbReference type="NCBIfam" id="TIGR03061">
    <property type="entry name" value="pip_yhgE_Nterm"/>
    <property type="match status" value="1"/>
</dbReference>
<evidence type="ECO:0000256" key="5">
    <source>
        <dbReference type="SAM" id="Phobius"/>
    </source>
</evidence>
<feature type="transmembrane region" description="Helical" evidence="5">
    <location>
        <begin position="507"/>
        <end position="530"/>
    </location>
</feature>
<keyword evidence="4 5" id="KW-0472">Membrane</keyword>
<dbReference type="RefSeq" id="WP_146320972.1">
    <property type="nucleotide sequence ID" value="NZ_CP042305.1"/>
</dbReference>
<proteinExistence type="predicted"/>
<accession>A0A5B8M4M3</accession>
<feature type="domain" description="ABC-2 type transporter transmembrane" evidence="6">
    <location>
        <begin position="27"/>
        <end position="165"/>
    </location>
</feature>
<dbReference type="InterPro" id="IPR017500">
    <property type="entry name" value="Phage_infect_YhgE_N"/>
</dbReference>
<dbReference type="PANTHER" id="PTHR43077:SF5">
    <property type="entry name" value="PHAGE INFECTION PROTEIN"/>
    <property type="match status" value="1"/>
</dbReference>
<feature type="domain" description="ABC-2 type transporter transmembrane" evidence="6">
    <location>
        <begin position="237"/>
        <end position="610"/>
    </location>
</feature>
<dbReference type="InterPro" id="IPR013525">
    <property type="entry name" value="ABC2_TM"/>
</dbReference>
<evidence type="ECO:0000259" key="6">
    <source>
        <dbReference type="Pfam" id="PF12698"/>
    </source>
</evidence>
<organism evidence="7 8">
    <name type="scientific">Humibacter ginsenosidimutans</name>
    <dbReference type="NCBI Taxonomy" id="2599293"/>
    <lineage>
        <taxon>Bacteria</taxon>
        <taxon>Bacillati</taxon>
        <taxon>Actinomycetota</taxon>
        <taxon>Actinomycetes</taxon>
        <taxon>Micrococcales</taxon>
        <taxon>Microbacteriaceae</taxon>
        <taxon>Humibacter</taxon>
    </lineage>
</organism>
<dbReference type="KEGG" id="huw:FPZ11_11295"/>
<dbReference type="InterPro" id="IPR051328">
    <property type="entry name" value="T7SS_ABC-Transporter"/>
</dbReference>
<dbReference type="EMBL" id="CP042305">
    <property type="protein sequence ID" value="QDZ15266.1"/>
    <property type="molecule type" value="Genomic_DNA"/>
</dbReference>
<evidence type="ECO:0000256" key="2">
    <source>
        <dbReference type="ARBA" id="ARBA00022692"/>
    </source>
</evidence>
<feature type="transmembrane region" description="Helical" evidence="5">
    <location>
        <begin position="431"/>
        <end position="454"/>
    </location>
</feature>
<feature type="transmembrane region" description="Helical" evidence="5">
    <location>
        <begin position="21"/>
        <end position="41"/>
    </location>
</feature>
<protein>
    <submittedName>
        <fullName evidence="7">YhgE/Pip domain-containing protein</fullName>
    </submittedName>
</protein>
<dbReference type="SUPFAM" id="SSF58104">
    <property type="entry name" value="Methyl-accepting chemotaxis protein (MCP) signaling domain"/>
    <property type="match status" value="1"/>
</dbReference>
<feature type="transmembrane region" description="Helical" evidence="5">
    <location>
        <begin position="474"/>
        <end position="495"/>
    </location>
</feature>
<dbReference type="NCBIfam" id="TIGR03062">
    <property type="entry name" value="pip_yhgE_Cterm"/>
    <property type="match status" value="1"/>
</dbReference>
<dbReference type="GO" id="GO:0140359">
    <property type="term" value="F:ABC-type transporter activity"/>
    <property type="evidence" value="ECO:0007669"/>
    <property type="project" value="InterPro"/>
</dbReference>
<evidence type="ECO:0000313" key="8">
    <source>
        <dbReference type="Proteomes" id="UP000320216"/>
    </source>
</evidence>
<dbReference type="Gene3D" id="1.10.287.950">
    <property type="entry name" value="Methyl-accepting chemotaxis protein"/>
    <property type="match status" value="1"/>
</dbReference>
<dbReference type="NCBIfam" id="TIGR03057">
    <property type="entry name" value="xxxLxxG_by_4"/>
    <property type="match status" value="2"/>
</dbReference>
<dbReference type="GO" id="GO:0016020">
    <property type="term" value="C:membrane"/>
    <property type="evidence" value="ECO:0007669"/>
    <property type="project" value="UniProtKB-SubCell"/>
</dbReference>
<dbReference type="InterPro" id="IPR017501">
    <property type="entry name" value="Phage_infect_YhgE_C"/>
</dbReference>